<dbReference type="InterPro" id="IPR000742">
    <property type="entry name" value="EGF"/>
</dbReference>
<accession>A0A1J4MFD1</accession>
<dbReference type="AlphaFoldDB" id="A0A1J4MFD1"/>
<feature type="domain" description="EGF-like" evidence="8">
    <location>
        <begin position="127"/>
        <end position="167"/>
    </location>
</feature>
<evidence type="ECO:0000313" key="10">
    <source>
        <dbReference type="EMBL" id="OII71732.1"/>
    </source>
</evidence>
<dbReference type="EMBL" id="LRBP01000027">
    <property type="protein sequence ID" value="OII71732.1"/>
    <property type="molecule type" value="Genomic_DNA"/>
</dbReference>
<dbReference type="InterPro" id="IPR049883">
    <property type="entry name" value="NOTCH1_EGF-like"/>
</dbReference>
<gene>
    <name evidence="10" type="ORF">cubi_00539</name>
</gene>
<evidence type="ECO:0000259" key="8">
    <source>
        <dbReference type="PROSITE" id="PS50026"/>
    </source>
</evidence>
<evidence type="ECO:0000256" key="7">
    <source>
        <dbReference type="SAM" id="MobiDB-lite"/>
    </source>
</evidence>
<dbReference type="SUPFAM" id="SSF57196">
    <property type="entry name" value="EGF/Laminin"/>
    <property type="match status" value="2"/>
</dbReference>
<reference evidence="10 11" key="1">
    <citation type="submission" date="2016-10" db="EMBL/GenBank/DDBJ databases">
        <title>Reductive evolution of mitochondrial metabolism and differential evolution of invasion-related proteins in Cryptosporidium.</title>
        <authorList>
            <person name="Liu S."/>
            <person name="Roellig D.M."/>
            <person name="Guo Y."/>
            <person name="Li N."/>
            <person name="Frace M.A."/>
            <person name="Tang K."/>
            <person name="Zhang L."/>
            <person name="Feng Y."/>
            <person name="Xiao L."/>
        </authorList>
    </citation>
    <scope>NUCLEOTIDE SEQUENCE [LARGE SCALE GENOMIC DNA]</scope>
    <source>
        <strain evidence="10">39726</strain>
    </source>
</reference>
<dbReference type="PROSITE" id="PS01187">
    <property type="entry name" value="EGF_CA"/>
    <property type="match status" value="2"/>
</dbReference>
<sequence length="616" mass="69483">MNLYNKPLLEVKIPRVIIVTFIFIIWIRKTNQQVINACTIGNNPCTENAECYVETLFIGAPKCRCSNGFQGDGLIGGTGCQDIDECVLGIHTCEIKTQRCVNTIGSYECECLSGFRKHEHRLNVCVDIDECMELSVCPSSTLCINTEGSFKCECLDRELIFDQGRCRPINKCTDFNGRLNDCSQNCIMGNDGRGKCECNRGFKLHEDGKTCIDINECEENNPCDLSISSCINTPGSYICDCFRSAGYMTSPINNKICININECEEDPMICGDLNMCCKDLAPPDKYECAFPSINSDGANTIDLNNHSKESGKNIESEFKNWENKSKDSQNNIIPRKWNEVNRENGGNTNPIPSNDINGCYESDIEYPGYTIQIIHSLATAFDCQLQCQVDLGCDFFTYDMLNRVCFFKAAKSQQKESPGMISGPKYCNYKKINNKNKLFSLDSTSSQSSLLRRMSSNNNSNKTNQFSDNKCPSGFNFAYDIWRRQKNKRTMEVIQKQFGTRQINSINPTDISEGIQSNTNFMAKQINQWYDVFSNVPITFSNTTKQTNKSVPKLESSNINPGFIAGGIPPPPRGTYPPYNEYYHFNQYQEQKSQIPHYNHGSKTPIYGMKSDNSSV</sequence>
<dbReference type="InterPro" id="IPR050751">
    <property type="entry name" value="ECM_structural_protein"/>
</dbReference>
<dbReference type="PROSITE" id="PS00010">
    <property type="entry name" value="ASX_HYDROXYL"/>
    <property type="match status" value="3"/>
</dbReference>
<dbReference type="SMART" id="SM00181">
    <property type="entry name" value="EGF"/>
    <property type="match status" value="5"/>
</dbReference>
<dbReference type="OrthoDB" id="10045365at2759"/>
<keyword evidence="5" id="KW-0325">Glycoprotein</keyword>
<dbReference type="InterPro" id="IPR000152">
    <property type="entry name" value="EGF-type_Asp/Asn_hydroxyl_site"/>
</dbReference>
<evidence type="ECO:0000256" key="5">
    <source>
        <dbReference type="ARBA" id="ARBA00023180"/>
    </source>
</evidence>
<evidence type="ECO:0000256" key="3">
    <source>
        <dbReference type="ARBA" id="ARBA00022737"/>
    </source>
</evidence>
<protein>
    <submittedName>
        <fullName evidence="10">Uncharacterized protein</fullName>
    </submittedName>
</protein>
<dbReference type="InterPro" id="IPR000177">
    <property type="entry name" value="Apple"/>
</dbReference>
<dbReference type="InterPro" id="IPR018097">
    <property type="entry name" value="EGF_Ca-bd_CS"/>
</dbReference>
<dbReference type="Pfam" id="PF12662">
    <property type="entry name" value="cEGF"/>
    <property type="match status" value="1"/>
</dbReference>
<dbReference type="CDD" id="cd01100">
    <property type="entry name" value="APPLE_Factor_XI_like"/>
    <property type="match status" value="1"/>
</dbReference>
<dbReference type="InterPro" id="IPR001881">
    <property type="entry name" value="EGF-like_Ca-bd_dom"/>
</dbReference>
<organism evidence="10 11">
    <name type="scientific">Cryptosporidium ubiquitum</name>
    <dbReference type="NCBI Taxonomy" id="857276"/>
    <lineage>
        <taxon>Eukaryota</taxon>
        <taxon>Sar</taxon>
        <taxon>Alveolata</taxon>
        <taxon>Apicomplexa</taxon>
        <taxon>Conoidasida</taxon>
        <taxon>Coccidia</taxon>
        <taxon>Eucoccidiorida</taxon>
        <taxon>Eimeriorina</taxon>
        <taxon>Cryptosporidiidae</taxon>
        <taxon>Cryptosporidium</taxon>
    </lineage>
</organism>
<dbReference type="PANTHER" id="PTHR24034:SF209">
    <property type="entry name" value="EGF-LIKE DOMAIN-CONTAINING PROTEIN"/>
    <property type="match status" value="1"/>
</dbReference>
<dbReference type="Proteomes" id="UP000186176">
    <property type="component" value="Unassembled WGS sequence"/>
</dbReference>
<dbReference type="Pfam" id="PF07645">
    <property type="entry name" value="EGF_CA"/>
    <property type="match status" value="2"/>
</dbReference>
<dbReference type="SMART" id="SM00179">
    <property type="entry name" value="EGF_CA"/>
    <property type="match status" value="3"/>
</dbReference>
<evidence type="ECO:0000259" key="9">
    <source>
        <dbReference type="PROSITE" id="PS50948"/>
    </source>
</evidence>
<evidence type="ECO:0000256" key="4">
    <source>
        <dbReference type="ARBA" id="ARBA00023157"/>
    </source>
</evidence>
<dbReference type="FunFam" id="2.10.25.10:FF:000005">
    <property type="entry name" value="Fibrillin 2"/>
    <property type="match status" value="1"/>
</dbReference>
<dbReference type="PROSITE" id="PS50026">
    <property type="entry name" value="EGF_3"/>
    <property type="match status" value="2"/>
</dbReference>
<name>A0A1J4MFD1_9CRYT</name>
<evidence type="ECO:0000256" key="2">
    <source>
        <dbReference type="ARBA" id="ARBA00022729"/>
    </source>
</evidence>
<dbReference type="GO" id="GO:0005576">
    <property type="term" value="C:extracellular region"/>
    <property type="evidence" value="ECO:0007669"/>
    <property type="project" value="InterPro"/>
</dbReference>
<dbReference type="GO" id="GO:0006508">
    <property type="term" value="P:proteolysis"/>
    <property type="evidence" value="ECO:0007669"/>
    <property type="project" value="InterPro"/>
</dbReference>
<comment type="caution">
    <text evidence="6">Lacks conserved residue(s) required for the propagation of feature annotation.</text>
</comment>
<dbReference type="SUPFAM" id="SSF57184">
    <property type="entry name" value="Growth factor receptor domain"/>
    <property type="match status" value="1"/>
</dbReference>
<comment type="caution">
    <text evidence="10">The sequence shown here is derived from an EMBL/GenBank/DDBJ whole genome shotgun (WGS) entry which is preliminary data.</text>
</comment>
<dbReference type="SMART" id="SM00223">
    <property type="entry name" value="APPLE"/>
    <property type="match status" value="1"/>
</dbReference>
<dbReference type="Gene3D" id="3.50.4.10">
    <property type="entry name" value="Hepatocyte Growth Factor"/>
    <property type="match status" value="1"/>
</dbReference>
<evidence type="ECO:0000313" key="11">
    <source>
        <dbReference type="Proteomes" id="UP000186176"/>
    </source>
</evidence>
<dbReference type="Gene3D" id="2.10.25.10">
    <property type="entry name" value="Laminin"/>
    <property type="match status" value="5"/>
</dbReference>
<proteinExistence type="predicted"/>
<dbReference type="InterPro" id="IPR009030">
    <property type="entry name" value="Growth_fac_rcpt_cys_sf"/>
</dbReference>
<keyword evidence="11" id="KW-1185">Reference proteome</keyword>
<dbReference type="RefSeq" id="XP_028873351.1">
    <property type="nucleotide sequence ID" value="XM_029017553.1"/>
</dbReference>
<dbReference type="PROSITE" id="PS50948">
    <property type="entry name" value="PAN"/>
    <property type="match status" value="1"/>
</dbReference>
<dbReference type="GeneID" id="39977332"/>
<dbReference type="InterPro" id="IPR003609">
    <property type="entry name" value="Pan_app"/>
</dbReference>
<keyword evidence="2" id="KW-0732">Signal</keyword>
<dbReference type="CDD" id="cd00054">
    <property type="entry name" value="EGF_CA"/>
    <property type="match status" value="3"/>
</dbReference>
<feature type="domain" description="EGF-like" evidence="8">
    <location>
        <begin position="34"/>
        <end position="81"/>
    </location>
</feature>
<dbReference type="GO" id="GO:0005509">
    <property type="term" value="F:calcium ion binding"/>
    <property type="evidence" value="ECO:0007669"/>
    <property type="project" value="InterPro"/>
</dbReference>
<dbReference type="Pfam" id="PF00024">
    <property type="entry name" value="PAN_1"/>
    <property type="match status" value="1"/>
</dbReference>
<evidence type="ECO:0000256" key="6">
    <source>
        <dbReference type="PROSITE-ProRule" id="PRU00076"/>
    </source>
</evidence>
<dbReference type="PANTHER" id="PTHR24034">
    <property type="entry name" value="EGF-LIKE DOMAIN-CONTAINING PROTEIN"/>
    <property type="match status" value="1"/>
</dbReference>
<dbReference type="InterPro" id="IPR026823">
    <property type="entry name" value="cEGF"/>
</dbReference>
<keyword evidence="1 6" id="KW-0245">EGF-like domain</keyword>
<feature type="domain" description="Apple" evidence="9">
    <location>
        <begin position="359"/>
        <end position="427"/>
    </location>
</feature>
<keyword evidence="4" id="KW-1015">Disulfide bond</keyword>
<dbReference type="SUPFAM" id="SSF57414">
    <property type="entry name" value="Hairpin loop containing domain-like"/>
    <property type="match status" value="1"/>
</dbReference>
<keyword evidence="3" id="KW-0677">Repeat</keyword>
<dbReference type="VEuPathDB" id="CryptoDB:cubi_00539"/>
<evidence type="ECO:0000256" key="1">
    <source>
        <dbReference type="ARBA" id="ARBA00022536"/>
    </source>
</evidence>
<feature type="region of interest" description="Disordered" evidence="7">
    <location>
        <begin position="597"/>
        <end position="616"/>
    </location>
</feature>